<feature type="domain" description="N-acetyltransferase" evidence="5">
    <location>
        <begin position="1"/>
        <end position="144"/>
    </location>
</feature>
<comment type="similarity">
    <text evidence="1">Belongs to the acetyltransferase family. RimI subfamily.</text>
</comment>
<sequence length="147" mass="16802">MLIRKFEPEDFPCVIDIERQVFNEHDPYFYMQFYETCSDGFIVAEMNGLVIGYVVGFLANEGTGRVFSLAVHPAYQGRGAGSALLKELAGIFRNFGALEIILEVRSSNTRARKFYEKHGFYQTGIVEKYYNDGENACLMRLRLNTSK</sequence>
<evidence type="ECO:0000313" key="7">
    <source>
        <dbReference type="Proteomes" id="UP000218615"/>
    </source>
</evidence>
<evidence type="ECO:0000313" key="6">
    <source>
        <dbReference type="EMBL" id="SNQ59747.1"/>
    </source>
</evidence>
<dbReference type="InterPro" id="IPR016181">
    <property type="entry name" value="Acyl_CoA_acyltransferase"/>
</dbReference>
<dbReference type="GO" id="GO:0008080">
    <property type="term" value="F:N-acetyltransferase activity"/>
    <property type="evidence" value="ECO:0007669"/>
    <property type="project" value="InterPro"/>
</dbReference>
<dbReference type="SUPFAM" id="SSF55729">
    <property type="entry name" value="Acyl-CoA N-acyltransferases (Nat)"/>
    <property type="match status" value="1"/>
</dbReference>
<evidence type="ECO:0000256" key="1">
    <source>
        <dbReference type="ARBA" id="ARBA00005395"/>
    </source>
</evidence>
<dbReference type="Proteomes" id="UP000218615">
    <property type="component" value="Unassembled WGS sequence"/>
</dbReference>
<dbReference type="InterPro" id="IPR017255">
    <property type="entry name" value="AcTrfase_GNAT_prd"/>
</dbReference>
<dbReference type="RefSeq" id="WP_096204071.1">
    <property type="nucleotide sequence ID" value="NZ_FZMP01000037.1"/>
</dbReference>
<dbReference type="EC" id="2.3.1.-" evidence="6"/>
<keyword evidence="4 6" id="KW-0012">Acyltransferase</keyword>
<dbReference type="PROSITE" id="PS51186">
    <property type="entry name" value="GNAT"/>
    <property type="match status" value="1"/>
</dbReference>
<dbReference type="AlphaFoldDB" id="A0A284VKM0"/>
<dbReference type="OrthoDB" id="43754at2157"/>
<dbReference type="CDD" id="cd04301">
    <property type="entry name" value="NAT_SF"/>
    <property type="match status" value="1"/>
</dbReference>
<evidence type="ECO:0000256" key="4">
    <source>
        <dbReference type="ARBA" id="ARBA00023315"/>
    </source>
</evidence>
<accession>A0A284VKM0</accession>
<dbReference type="Pfam" id="PF00583">
    <property type="entry name" value="Acetyltransf_1"/>
    <property type="match status" value="1"/>
</dbReference>
<name>A0A284VKM0_9EURY</name>
<dbReference type="Gene3D" id="3.40.630.30">
    <property type="match status" value="1"/>
</dbReference>
<dbReference type="PIRSF" id="PIRSF037663">
    <property type="entry name" value="Acetyltransf_GNAT_prd"/>
    <property type="match status" value="1"/>
</dbReference>
<reference evidence="7" key="1">
    <citation type="submission" date="2017-06" db="EMBL/GenBank/DDBJ databases">
        <authorList>
            <person name="Cremers G."/>
        </authorList>
    </citation>
    <scope>NUCLEOTIDE SEQUENCE [LARGE SCALE GENOMIC DNA]</scope>
</reference>
<evidence type="ECO:0000259" key="5">
    <source>
        <dbReference type="PROSITE" id="PS51186"/>
    </source>
</evidence>
<gene>
    <name evidence="6" type="ORF">MNV_1310004</name>
</gene>
<dbReference type="PANTHER" id="PTHR43420">
    <property type="entry name" value="ACETYLTRANSFERASE"/>
    <property type="match status" value="1"/>
</dbReference>
<protein>
    <submittedName>
        <fullName evidence="6">Putative enzyme</fullName>
        <ecNumber evidence="6">2.3.1.-</ecNumber>
    </submittedName>
</protein>
<evidence type="ECO:0000256" key="3">
    <source>
        <dbReference type="ARBA" id="ARBA00022679"/>
    </source>
</evidence>
<dbReference type="EMBL" id="FZMP01000037">
    <property type="protein sequence ID" value="SNQ59747.1"/>
    <property type="molecule type" value="Genomic_DNA"/>
</dbReference>
<keyword evidence="3 6" id="KW-0808">Transferase</keyword>
<organism evidence="6 7">
    <name type="scientific">Candidatus Methanoperedens nitratireducens</name>
    <dbReference type="NCBI Taxonomy" id="1392998"/>
    <lineage>
        <taxon>Archaea</taxon>
        <taxon>Methanobacteriati</taxon>
        <taxon>Methanobacteriota</taxon>
        <taxon>Stenosarchaea group</taxon>
        <taxon>Methanomicrobia</taxon>
        <taxon>Methanosarcinales</taxon>
        <taxon>ANME-2 cluster</taxon>
        <taxon>Candidatus Methanoperedentaceae</taxon>
        <taxon>Candidatus Methanoperedens</taxon>
    </lineage>
</organism>
<dbReference type="InterPro" id="IPR000182">
    <property type="entry name" value="GNAT_dom"/>
</dbReference>
<dbReference type="InterPro" id="IPR006464">
    <property type="entry name" value="AcTrfase_RimI/Ard1"/>
</dbReference>
<keyword evidence="7" id="KW-1185">Reference proteome</keyword>
<evidence type="ECO:0000256" key="2">
    <source>
        <dbReference type="ARBA" id="ARBA00022490"/>
    </source>
</evidence>
<dbReference type="InterPro" id="IPR050680">
    <property type="entry name" value="YpeA/RimI_acetyltransf"/>
</dbReference>
<dbReference type="PANTHER" id="PTHR43420:SF12">
    <property type="entry name" value="N-ACETYLTRANSFERASE DOMAIN-CONTAINING PROTEIN"/>
    <property type="match status" value="1"/>
</dbReference>
<keyword evidence="2" id="KW-0963">Cytoplasm</keyword>
<proteinExistence type="inferred from homology"/>
<dbReference type="NCBIfam" id="TIGR01575">
    <property type="entry name" value="rimI"/>
    <property type="match status" value="1"/>
</dbReference>